<protein>
    <submittedName>
        <fullName evidence="5">Acetyl esterase</fullName>
        <ecNumber evidence="5">3.1.1.-</ecNumber>
    </submittedName>
</protein>
<comment type="similarity">
    <text evidence="1">Belongs to the 'GDXG' lipolytic enzyme family.</text>
</comment>
<accession>A0A6J5DB30</accession>
<dbReference type="AlphaFoldDB" id="A0A6J5DB30"/>
<dbReference type="Gene3D" id="3.40.50.1820">
    <property type="entry name" value="alpha/beta hydrolase"/>
    <property type="match status" value="1"/>
</dbReference>
<feature type="region of interest" description="Disordered" evidence="3">
    <location>
        <begin position="14"/>
        <end position="42"/>
    </location>
</feature>
<dbReference type="PANTHER" id="PTHR48081:SF8">
    <property type="entry name" value="ALPHA_BETA HYDROLASE FOLD-3 DOMAIN-CONTAINING PROTEIN-RELATED"/>
    <property type="match status" value="1"/>
</dbReference>
<dbReference type="PANTHER" id="PTHR48081">
    <property type="entry name" value="AB HYDROLASE SUPERFAMILY PROTEIN C4A8.06C"/>
    <property type="match status" value="1"/>
</dbReference>
<sequence length="374" mass="39823">MRGTSAAQFFRVSGTAGQATAQSTHGRDAEYCTGPNVRETSTNPVTEGIQMKELDPQVVAMLEEMRRQAALQSTAAPPATWLERLAAMRARIARPTPLRGTPEAVASVADRTLPGRGGPIPVRIYDPRGDHLDGAAAEPAPALVYYHGGGFVAGNLDSHDVLMRALANRAGCVVVAVDYRLAPEHPYPAATDDAWAALQWLADHAADVKVDAARLAVGGDSAGGLLAAHVAQRAKREGLSLRLQLLLYPNTDATMSRPSWQSFGTSAYLVDRHDMKERYDAWLPPEIDRASPEVSPLFAQDLSGLAPALIVTADHDPLCDEGNEYAAKLRGARVKVEHVCWQGMVHGFASMAGALDAGKALIERSAAALRGALS</sequence>
<proteinExistence type="inferred from homology"/>
<reference evidence="5 6" key="1">
    <citation type="submission" date="2020-04" db="EMBL/GenBank/DDBJ databases">
        <authorList>
            <person name="De Canck E."/>
        </authorList>
    </citation>
    <scope>NUCLEOTIDE SEQUENCE [LARGE SCALE GENOMIC DNA]</scope>
    <source>
        <strain evidence="5 6">LMG 29739</strain>
    </source>
</reference>
<feature type="compositionally biased region" description="Polar residues" evidence="3">
    <location>
        <begin position="15"/>
        <end position="24"/>
    </location>
</feature>
<dbReference type="Pfam" id="PF07859">
    <property type="entry name" value="Abhydrolase_3"/>
    <property type="match status" value="1"/>
</dbReference>
<evidence type="ECO:0000313" key="5">
    <source>
        <dbReference type="EMBL" id="CAB3750352.1"/>
    </source>
</evidence>
<name>A0A6J5DB30_9BURK</name>
<gene>
    <name evidence="5" type="primary">aes_2</name>
    <name evidence="5" type="ORF">LMG29739_01058</name>
</gene>
<dbReference type="FunFam" id="3.40.50.1820:FF:000089">
    <property type="entry name" value="Alpha/beta hydrolase"/>
    <property type="match status" value="1"/>
</dbReference>
<dbReference type="GO" id="GO:0016787">
    <property type="term" value="F:hydrolase activity"/>
    <property type="evidence" value="ECO:0007669"/>
    <property type="project" value="UniProtKB-KW"/>
</dbReference>
<evidence type="ECO:0000313" key="6">
    <source>
        <dbReference type="Proteomes" id="UP000494329"/>
    </source>
</evidence>
<dbReference type="Proteomes" id="UP000494329">
    <property type="component" value="Unassembled WGS sequence"/>
</dbReference>
<dbReference type="InterPro" id="IPR013094">
    <property type="entry name" value="AB_hydrolase_3"/>
</dbReference>
<dbReference type="EMBL" id="CADIKF010000005">
    <property type="protein sequence ID" value="CAB3750352.1"/>
    <property type="molecule type" value="Genomic_DNA"/>
</dbReference>
<evidence type="ECO:0000256" key="2">
    <source>
        <dbReference type="ARBA" id="ARBA00022801"/>
    </source>
</evidence>
<dbReference type="SUPFAM" id="SSF53474">
    <property type="entry name" value="alpha/beta-Hydrolases"/>
    <property type="match status" value="1"/>
</dbReference>
<evidence type="ECO:0000256" key="1">
    <source>
        <dbReference type="ARBA" id="ARBA00010515"/>
    </source>
</evidence>
<evidence type="ECO:0000256" key="3">
    <source>
        <dbReference type="SAM" id="MobiDB-lite"/>
    </source>
</evidence>
<dbReference type="InterPro" id="IPR029058">
    <property type="entry name" value="AB_hydrolase_fold"/>
</dbReference>
<evidence type="ECO:0000259" key="4">
    <source>
        <dbReference type="Pfam" id="PF07859"/>
    </source>
</evidence>
<feature type="domain" description="Alpha/beta hydrolase fold-3" evidence="4">
    <location>
        <begin position="143"/>
        <end position="349"/>
    </location>
</feature>
<keyword evidence="6" id="KW-1185">Reference proteome</keyword>
<organism evidence="5 6">
    <name type="scientific">Paraburkholderia solisilvae</name>
    <dbReference type="NCBI Taxonomy" id="624376"/>
    <lineage>
        <taxon>Bacteria</taxon>
        <taxon>Pseudomonadati</taxon>
        <taxon>Pseudomonadota</taxon>
        <taxon>Betaproteobacteria</taxon>
        <taxon>Burkholderiales</taxon>
        <taxon>Burkholderiaceae</taxon>
        <taxon>Paraburkholderia</taxon>
    </lineage>
</organism>
<dbReference type="EC" id="3.1.1.-" evidence="5"/>
<keyword evidence="2 5" id="KW-0378">Hydrolase</keyword>
<dbReference type="InterPro" id="IPR050300">
    <property type="entry name" value="GDXG_lipolytic_enzyme"/>
</dbReference>